<organism evidence="1 2">
    <name type="scientific">Enterobacter kobei</name>
    <dbReference type="NCBI Taxonomy" id="208224"/>
    <lineage>
        <taxon>Bacteria</taxon>
        <taxon>Pseudomonadati</taxon>
        <taxon>Pseudomonadota</taxon>
        <taxon>Gammaproteobacteria</taxon>
        <taxon>Enterobacterales</taxon>
        <taxon>Enterobacteriaceae</taxon>
        <taxon>Enterobacter</taxon>
        <taxon>Enterobacter cloacae complex</taxon>
    </lineage>
</organism>
<gene>
    <name evidence="1" type="ORF">DP181_14235</name>
</gene>
<proteinExistence type="predicted"/>
<sequence>MSSKGNLPEIYYYRLESAVKEIPGATVEHFIHYASTLRLELCVKVNSPDLVKGMGVILDEENLEKRYTSMREGEKNGEPFPSAHYFVDISGRFGHIEMSLIDSPDEDCKVPSDICAVLAIDGHSISKNETALLKGKAVTSGMLYMPRSSESESKDFLFSPYSIWMNECFSFDINDIYVFSDEIEILKNGVGALKNKISGDAGYSPVIERHSKNRLDVIMAAMSFKERYPSDFNSVCLKPDGSYNFTEWARQVLDRPHLFKDCVVKIKSVDTVQKFISDIYKSPDDRR</sequence>
<keyword evidence="2" id="KW-1185">Reference proteome</keyword>
<accession>A0ABX9EZP8</accession>
<dbReference type="RefSeq" id="WP_045350409.1">
    <property type="nucleotide sequence ID" value="NZ_QMCK01000046.1"/>
</dbReference>
<protein>
    <submittedName>
        <fullName evidence="1">Uncharacterized protein</fullName>
    </submittedName>
</protein>
<evidence type="ECO:0000313" key="1">
    <source>
        <dbReference type="EMBL" id="RAY24739.1"/>
    </source>
</evidence>
<evidence type="ECO:0000313" key="2">
    <source>
        <dbReference type="Proteomes" id="UP000250603"/>
    </source>
</evidence>
<dbReference type="Proteomes" id="UP000250603">
    <property type="component" value="Unassembled WGS sequence"/>
</dbReference>
<reference evidence="1 2" key="1">
    <citation type="submission" date="2018-06" db="EMBL/GenBank/DDBJ databases">
        <title>ACT-28, a chromosomally-encoded AmpC with carbapenemase activity from Enterobacter kobei.</title>
        <authorList>
            <person name="Jousset A.B."/>
            <person name="Oueslati S."/>
            <person name="Bernabeu S."/>
            <person name="Takissian J."/>
            <person name="Creton E."/>
            <person name="Vogel A."/>
            <person name="Cotellon G."/>
            <person name="Bonnin R.A."/>
            <person name="Dortet L."/>
            <person name="Naas T."/>
        </authorList>
    </citation>
    <scope>NUCLEOTIDE SEQUENCE [LARGE SCALE GENOMIC DNA]</scope>
    <source>
        <strain evidence="1 2">149H6</strain>
    </source>
</reference>
<name>A0ABX9EZP8_9ENTR</name>
<comment type="caution">
    <text evidence="1">The sequence shown here is derived from an EMBL/GenBank/DDBJ whole genome shotgun (WGS) entry which is preliminary data.</text>
</comment>
<dbReference type="EMBL" id="QMCK01000046">
    <property type="protein sequence ID" value="RAY24739.1"/>
    <property type="molecule type" value="Genomic_DNA"/>
</dbReference>